<dbReference type="GO" id="GO:0004844">
    <property type="term" value="F:uracil DNA N-glycosylase activity"/>
    <property type="evidence" value="ECO:0007669"/>
    <property type="project" value="UniProtKB-EC"/>
</dbReference>
<dbReference type="Pfam" id="PF03167">
    <property type="entry name" value="UDG"/>
    <property type="match status" value="1"/>
</dbReference>
<keyword evidence="14" id="KW-1185">Reference proteome</keyword>
<dbReference type="KEGG" id="vpy:HZI73_17165"/>
<evidence type="ECO:0000256" key="5">
    <source>
        <dbReference type="ARBA" id="ARBA00022485"/>
    </source>
</evidence>
<organism evidence="13 14">
    <name type="scientific">Vallitalea pronyensis</name>
    <dbReference type="NCBI Taxonomy" id="1348613"/>
    <lineage>
        <taxon>Bacteria</taxon>
        <taxon>Bacillati</taxon>
        <taxon>Bacillota</taxon>
        <taxon>Clostridia</taxon>
        <taxon>Lachnospirales</taxon>
        <taxon>Vallitaleaceae</taxon>
        <taxon>Vallitalea</taxon>
    </lineage>
</organism>
<dbReference type="SMART" id="SM00986">
    <property type="entry name" value="UDG"/>
    <property type="match status" value="1"/>
</dbReference>
<dbReference type="Proteomes" id="UP000683246">
    <property type="component" value="Chromosome"/>
</dbReference>
<keyword evidence="7" id="KW-0227">DNA damage</keyword>
<dbReference type="GO" id="GO:0046872">
    <property type="term" value="F:metal ion binding"/>
    <property type="evidence" value="ECO:0007669"/>
    <property type="project" value="UniProtKB-KW"/>
</dbReference>
<dbReference type="SUPFAM" id="SSF52141">
    <property type="entry name" value="Uracil-DNA glycosylase-like"/>
    <property type="match status" value="1"/>
</dbReference>
<evidence type="ECO:0000256" key="4">
    <source>
        <dbReference type="ARBA" id="ARBA00019403"/>
    </source>
</evidence>
<evidence type="ECO:0000313" key="14">
    <source>
        <dbReference type="Proteomes" id="UP000683246"/>
    </source>
</evidence>
<dbReference type="InterPro" id="IPR036895">
    <property type="entry name" value="Uracil-DNA_glycosylase-like_sf"/>
</dbReference>
<dbReference type="NCBIfam" id="TIGR00758">
    <property type="entry name" value="UDG_fam4"/>
    <property type="match status" value="1"/>
</dbReference>
<keyword evidence="9" id="KW-0408">Iron</keyword>
<accession>A0A8J8MLY9</accession>
<sequence length="192" mass="22273">MIDWVELEKICDNCTRCDLHKTRTHLVFGEGDIHTHLMFIGEAPGEQEDLSGTPFVGKSGQLFNKILASVNIPREEIYIANIVKCRPPRNRNPLETEKNACLPYLRNQVKLIHPKIIVCLGRVSAQSIINKNFRITKEHGVWVDRKGYYLIATYHPSALLRDPTKKREAWEDFKKIKAKYTEVMQKNNSHQY</sequence>
<evidence type="ECO:0000256" key="2">
    <source>
        <dbReference type="ARBA" id="ARBA00006521"/>
    </source>
</evidence>
<dbReference type="GO" id="GO:0051539">
    <property type="term" value="F:4 iron, 4 sulfur cluster binding"/>
    <property type="evidence" value="ECO:0007669"/>
    <property type="project" value="UniProtKB-KW"/>
</dbReference>
<evidence type="ECO:0000259" key="12">
    <source>
        <dbReference type="SMART" id="SM00986"/>
    </source>
</evidence>
<dbReference type="AlphaFoldDB" id="A0A8J8MLY9"/>
<dbReference type="CDD" id="cd10030">
    <property type="entry name" value="UDG-F4_TTUDGA_SPO1dp_like"/>
    <property type="match status" value="1"/>
</dbReference>
<evidence type="ECO:0000256" key="6">
    <source>
        <dbReference type="ARBA" id="ARBA00022723"/>
    </source>
</evidence>
<keyword evidence="5" id="KW-0004">4Fe-4S</keyword>
<evidence type="ECO:0000256" key="3">
    <source>
        <dbReference type="ARBA" id="ARBA00012030"/>
    </source>
</evidence>
<evidence type="ECO:0000256" key="1">
    <source>
        <dbReference type="ARBA" id="ARBA00001400"/>
    </source>
</evidence>
<dbReference type="SMART" id="SM00987">
    <property type="entry name" value="UreE_C"/>
    <property type="match status" value="1"/>
</dbReference>
<dbReference type="InterPro" id="IPR005122">
    <property type="entry name" value="Uracil-DNA_glycosylase-like"/>
</dbReference>
<dbReference type="InterPro" id="IPR051536">
    <property type="entry name" value="UDG_Type-4/5"/>
</dbReference>
<dbReference type="InterPro" id="IPR005273">
    <property type="entry name" value="Ura-DNA_glyco_family4"/>
</dbReference>
<comment type="similarity">
    <text evidence="2">Belongs to the uracil-DNA glycosylase (UDG) superfamily. Type 4 (UDGa) family.</text>
</comment>
<keyword evidence="8" id="KW-0378">Hydrolase</keyword>
<evidence type="ECO:0000256" key="8">
    <source>
        <dbReference type="ARBA" id="ARBA00022801"/>
    </source>
</evidence>
<evidence type="ECO:0000256" key="7">
    <source>
        <dbReference type="ARBA" id="ARBA00022763"/>
    </source>
</evidence>
<feature type="domain" description="Uracil-DNA glycosylase-like" evidence="12">
    <location>
        <begin position="28"/>
        <end position="174"/>
    </location>
</feature>
<evidence type="ECO:0000256" key="11">
    <source>
        <dbReference type="ARBA" id="ARBA00023204"/>
    </source>
</evidence>
<dbReference type="RefSeq" id="WP_212694604.1">
    <property type="nucleotide sequence ID" value="NZ_CP058649.1"/>
</dbReference>
<dbReference type="GO" id="GO:0006281">
    <property type="term" value="P:DNA repair"/>
    <property type="evidence" value="ECO:0007669"/>
    <property type="project" value="UniProtKB-KW"/>
</dbReference>
<reference evidence="13" key="1">
    <citation type="submission" date="2020-07" db="EMBL/GenBank/DDBJ databases">
        <title>Vallitalea pronyensis genome.</title>
        <authorList>
            <person name="Postec A."/>
        </authorList>
    </citation>
    <scope>NUCLEOTIDE SEQUENCE</scope>
    <source>
        <strain evidence="13">FatNI3</strain>
    </source>
</reference>
<dbReference type="EC" id="3.2.2.27" evidence="3"/>
<proteinExistence type="inferred from homology"/>
<keyword evidence="11" id="KW-0234">DNA repair</keyword>
<keyword evidence="10" id="KW-0411">Iron-sulfur</keyword>
<comment type="catalytic activity">
    <reaction evidence="1">
        <text>Hydrolyzes single-stranded DNA or mismatched double-stranded DNA and polynucleotides, releasing free uracil.</text>
        <dbReference type="EC" id="3.2.2.27"/>
    </reaction>
</comment>
<keyword evidence="6" id="KW-0479">Metal-binding</keyword>
<protein>
    <recommendedName>
        <fullName evidence="4">Type-4 uracil-DNA glycosylase</fullName>
        <ecNumber evidence="3">3.2.2.27</ecNumber>
    </recommendedName>
</protein>
<dbReference type="PANTHER" id="PTHR33693:SF1">
    <property type="entry name" value="TYPE-4 URACIL-DNA GLYCOSYLASE"/>
    <property type="match status" value="1"/>
</dbReference>
<name>A0A8J8MLY9_9FIRM</name>
<dbReference type="PANTHER" id="PTHR33693">
    <property type="entry name" value="TYPE-5 URACIL-DNA GLYCOSYLASE"/>
    <property type="match status" value="1"/>
</dbReference>
<dbReference type="Gene3D" id="3.40.470.10">
    <property type="entry name" value="Uracil-DNA glycosylase-like domain"/>
    <property type="match status" value="1"/>
</dbReference>
<evidence type="ECO:0000313" key="13">
    <source>
        <dbReference type="EMBL" id="QUI23914.1"/>
    </source>
</evidence>
<dbReference type="EMBL" id="CP058649">
    <property type="protein sequence ID" value="QUI23914.1"/>
    <property type="molecule type" value="Genomic_DNA"/>
</dbReference>
<evidence type="ECO:0000256" key="9">
    <source>
        <dbReference type="ARBA" id="ARBA00023004"/>
    </source>
</evidence>
<gene>
    <name evidence="13" type="ORF">HZI73_17165</name>
</gene>
<evidence type="ECO:0000256" key="10">
    <source>
        <dbReference type="ARBA" id="ARBA00023014"/>
    </source>
</evidence>